<dbReference type="Proteomes" id="UP000609172">
    <property type="component" value="Unassembled WGS sequence"/>
</dbReference>
<dbReference type="PRINTS" id="PR00388">
    <property type="entry name" value="PDIESTERASE2"/>
</dbReference>
<feature type="signal peptide" evidence="5">
    <location>
        <begin position="1"/>
        <end position="20"/>
    </location>
</feature>
<protein>
    <submittedName>
        <fullName evidence="6">3',5'-cyclic-nucleotide phosphodiesterase</fullName>
    </submittedName>
</protein>
<evidence type="ECO:0000256" key="5">
    <source>
        <dbReference type="SAM" id="SignalP"/>
    </source>
</evidence>
<feature type="chain" id="PRO_5037450369" evidence="5">
    <location>
        <begin position="21"/>
        <end position="318"/>
    </location>
</feature>
<name>A0A934PMK5_9FLAO</name>
<dbReference type="InterPro" id="IPR024225">
    <property type="entry name" value="cAMP-PdiesteraseII_CS"/>
</dbReference>
<dbReference type="EMBL" id="JAEHFV010000002">
    <property type="protein sequence ID" value="MBK0369589.1"/>
    <property type="molecule type" value="Genomic_DNA"/>
</dbReference>
<keyword evidence="7" id="KW-1185">Reference proteome</keyword>
<proteinExistence type="inferred from homology"/>
<dbReference type="GO" id="GO:0047555">
    <property type="term" value="F:3',5'-cyclic-GMP phosphodiesterase activity"/>
    <property type="evidence" value="ECO:0007669"/>
    <property type="project" value="TreeGrafter"/>
</dbReference>
<evidence type="ECO:0000313" key="6">
    <source>
        <dbReference type="EMBL" id="MBK0369589.1"/>
    </source>
</evidence>
<dbReference type="SUPFAM" id="SSF56281">
    <property type="entry name" value="Metallo-hydrolase/oxidoreductase"/>
    <property type="match status" value="1"/>
</dbReference>
<dbReference type="CDD" id="cd07735">
    <property type="entry name" value="class_II_PDE_MBL-fold"/>
    <property type="match status" value="1"/>
</dbReference>
<dbReference type="PANTHER" id="PTHR28283">
    <property type="entry name" value="3',5'-CYCLIC-NUCLEOTIDE PHOSPHODIESTERASE 1"/>
    <property type="match status" value="1"/>
</dbReference>
<dbReference type="AlphaFoldDB" id="A0A934PMK5"/>
<keyword evidence="5" id="KW-0732">Signal</keyword>
<organism evidence="6 7">
    <name type="scientific">Flavobacterium agrisoli</name>
    <dbReference type="NCBI Taxonomy" id="2793066"/>
    <lineage>
        <taxon>Bacteria</taxon>
        <taxon>Pseudomonadati</taxon>
        <taxon>Bacteroidota</taxon>
        <taxon>Flavobacteriia</taxon>
        <taxon>Flavobacteriales</taxon>
        <taxon>Flavobacteriaceae</taxon>
        <taxon>Flavobacterium</taxon>
    </lineage>
</organism>
<reference evidence="6" key="1">
    <citation type="submission" date="2020-12" db="EMBL/GenBank/DDBJ databases">
        <title>Bacterial novel species Flavobacterium sp. SE-1-e isolated from soil.</title>
        <authorList>
            <person name="Jung H.-Y."/>
        </authorList>
    </citation>
    <scope>NUCLEOTIDE SEQUENCE</scope>
    <source>
        <strain evidence="6">SE-1-e</strain>
    </source>
</reference>
<gene>
    <name evidence="6" type="ORF">I5M07_07025</name>
</gene>
<dbReference type="RefSeq" id="WP_200105511.1">
    <property type="nucleotide sequence ID" value="NZ_JAEHFV010000002.1"/>
</dbReference>
<dbReference type="PIRSF" id="PIRSF000962">
    <property type="entry name" value="Cyc_nuc_PDEase"/>
    <property type="match status" value="1"/>
</dbReference>
<dbReference type="Gene3D" id="3.60.15.10">
    <property type="entry name" value="Ribonuclease Z/Hydroxyacylglutathione hydrolase-like"/>
    <property type="match status" value="1"/>
</dbReference>
<evidence type="ECO:0000256" key="4">
    <source>
        <dbReference type="PIRNR" id="PIRNR000962"/>
    </source>
</evidence>
<comment type="similarity">
    <text evidence="3 4">Belongs to the cyclic nucleotide phosphodiesterase class-II family.</text>
</comment>
<keyword evidence="1 4" id="KW-0378">Hydrolase</keyword>
<sequence>MKRSSIFAFLLLVSSGFILAQKDQPAFQLIPLGVMGGIDEANLSSYLLAPINNADFICLDAGTVYAGIEKAVAHQSFDEVPLTVLQNRIKGYLISHAHLDHVSGLIIGSPADVSKTIYASGSTMKMMQDHYFNGETWANFGDEGPGFQIKKYHFQTLAFQTEVHLKDTQMEVTAFPLSHVNPFESTAFLIRTNQDYVLYLGDTGPDKIEKSSALSQLWKTIAPLVISQKLRAICIETSFPNEQPDSFLFGHLTPKWLMEELSALKNVTNLAALQKVKIVITHVKPPVEKIALLKKELIESNTMGLQLVFPEQGKRIEL</sequence>
<evidence type="ECO:0000313" key="7">
    <source>
        <dbReference type="Proteomes" id="UP000609172"/>
    </source>
</evidence>
<evidence type="ECO:0000256" key="1">
    <source>
        <dbReference type="ARBA" id="ARBA00022801"/>
    </source>
</evidence>
<dbReference type="PANTHER" id="PTHR28283:SF1">
    <property type="entry name" value="3',5'-CYCLIC-NUCLEOTIDE PHOSPHODIESTERASE 1"/>
    <property type="match status" value="1"/>
</dbReference>
<keyword evidence="2 4" id="KW-0114">cAMP</keyword>
<dbReference type="InterPro" id="IPR000396">
    <property type="entry name" value="Pdiesterase2"/>
</dbReference>
<evidence type="ECO:0000256" key="2">
    <source>
        <dbReference type="ARBA" id="ARBA00023149"/>
    </source>
</evidence>
<dbReference type="Pfam" id="PF02112">
    <property type="entry name" value="PDEase_II"/>
    <property type="match status" value="1"/>
</dbReference>
<dbReference type="GO" id="GO:1902660">
    <property type="term" value="P:negative regulation of glucose mediated signaling pathway"/>
    <property type="evidence" value="ECO:0007669"/>
    <property type="project" value="TreeGrafter"/>
</dbReference>
<dbReference type="InterPro" id="IPR036866">
    <property type="entry name" value="RibonucZ/Hydroxyglut_hydro"/>
</dbReference>
<comment type="caution">
    <text evidence="6">The sequence shown here is derived from an EMBL/GenBank/DDBJ whole genome shotgun (WGS) entry which is preliminary data.</text>
</comment>
<dbReference type="GO" id="GO:0004115">
    <property type="term" value="F:3',5'-cyclic-AMP phosphodiesterase activity"/>
    <property type="evidence" value="ECO:0007669"/>
    <property type="project" value="UniProtKB-UniRule"/>
</dbReference>
<accession>A0A934PMK5</accession>
<evidence type="ECO:0000256" key="3">
    <source>
        <dbReference type="ARBA" id="ARBA00025762"/>
    </source>
</evidence>
<dbReference type="GO" id="GO:0006198">
    <property type="term" value="P:cAMP catabolic process"/>
    <property type="evidence" value="ECO:0007669"/>
    <property type="project" value="UniProtKB-UniRule"/>
</dbReference>
<dbReference type="PROSITE" id="PS00607">
    <property type="entry name" value="PDEASE_II"/>
    <property type="match status" value="1"/>
</dbReference>